<name>A0A127PC33_9BURK</name>
<evidence type="ECO:0000313" key="2">
    <source>
        <dbReference type="Proteomes" id="UP000072421"/>
    </source>
</evidence>
<sequence>MLELLISLAILAILATIALPVAQVEVQRTREVALQRALREIRIGIDDYKRAYDNGRIARTLGASGYPATLVTLVSGVEDARDPAKRKIYFMRSIPRDPMMSDASVSSADTWGKRSYASEPDAPAEGADVFDVYSLSAATGLNGIAYRKW</sequence>
<dbReference type="EMBL" id="CP013232">
    <property type="protein sequence ID" value="AMO95386.1"/>
    <property type="molecule type" value="Genomic_DNA"/>
</dbReference>
<organism evidence="1">
    <name type="scientific">Collimonas fungivorans</name>
    <dbReference type="NCBI Taxonomy" id="158899"/>
    <lineage>
        <taxon>Bacteria</taxon>
        <taxon>Pseudomonadati</taxon>
        <taxon>Pseudomonadota</taxon>
        <taxon>Betaproteobacteria</taxon>
        <taxon>Burkholderiales</taxon>
        <taxon>Oxalobacteraceae</taxon>
        <taxon>Collimonas</taxon>
    </lineage>
</organism>
<proteinExistence type="predicted"/>
<dbReference type="InterPro" id="IPR045584">
    <property type="entry name" value="Pilin-like"/>
</dbReference>
<dbReference type="PATRIC" id="fig|158899.10.peg.2710"/>
<dbReference type="Gene3D" id="3.30.700.10">
    <property type="entry name" value="Glycoprotein, Type 4 Pilin"/>
    <property type="match status" value="1"/>
</dbReference>
<dbReference type="AlphaFoldDB" id="A0A127PC33"/>
<accession>A0A127PC33</accession>
<gene>
    <name evidence="1" type="ORF">CFter6_2718</name>
</gene>
<reference evidence="1 2" key="1">
    <citation type="submission" date="2015-11" db="EMBL/GenBank/DDBJ databases">
        <title>Exploring the genomic traits of fungus-feeding bacterial genus Collimonas.</title>
        <authorList>
            <person name="Song C."/>
            <person name="Schmidt R."/>
            <person name="de Jager V."/>
            <person name="Krzyzanowska D."/>
            <person name="Jongedijk E."/>
            <person name="Cankar K."/>
            <person name="Beekwilder J."/>
            <person name="van Veen A."/>
            <person name="de Boer W."/>
            <person name="van Veen J.A."/>
            <person name="Garbeva P."/>
        </authorList>
    </citation>
    <scope>NUCLEOTIDE SEQUENCE [LARGE SCALE GENOMIC DNA]</scope>
    <source>
        <strain evidence="1 2">Ter6</strain>
    </source>
</reference>
<dbReference type="SUPFAM" id="SSF54523">
    <property type="entry name" value="Pili subunits"/>
    <property type="match status" value="1"/>
</dbReference>
<evidence type="ECO:0000313" key="1">
    <source>
        <dbReference type="EMBL" id="AMO95386.1"/>
    </source>
</evidence>
<dbReference type="Proteomes" id="UP000072421">
    <property type="component" value="Chromosome"/>
</dbReference>
<protein>
    <submittedName>
        <fullName evidence="1">Putative general secretion pathway protein G</fullName>
    </submittedName>
</protein>